<evidence type="ECO:0000256" key="1">
    <source>
        <dbReference type="SAM" id="SignalP"/>
    </source>
</evidence>
<feature type="domain" description="PepSY" evidence="2">
    <location>
        <begin position="41"/>
        <end position="98"/>
    </location>
</feature>
<sequence>MTSITKLLTSVLVIGGLGAGAYTVTEHQAAVAQTTTSTHTISEAKAKDIALYTSKGGTVTDIELESDEGSKKYDIEILKQNREFDIEIDAATGKVMKYNEEIQSKNDSEEKDFKQQNLSPNVSLEEAKKIALDRVKGTVTEAELEDDHNRLVYEFEISTANDHEIEVKVNAENGKVLNVELDD</sequence>
<protein>
    <recommendedName>
        <fullName evidence="2">PepSY domain-containing protein</fullName>
    </recommendedName>
</protein>
<feature type="signal peptide" evidence="1">
    <location>
        <begin position="1"/>
        <end position="21"/>
    </location>
</feature>
<dbReference type="EMBL" id="MAYT01000001">
    <property type="protein sequence ID" value="OCA92873.1"/>
    <property type="molecule type" value="Genomic_DNA"/>
</dbReference>
<dbReference type="Pfam" id="PF03413">
    <property type="entry name" value="PepSY"/>
    <property type="match status" value="2"/>
</dbReference>
<keyword evidence="1" id="KW-0732">Signal</keyword>
<name>A0A1B9B9X1_9BACI</name>
<dbReference type="Proteomes" id="UP000092578">
    <property type="component" value="Unassembled WGS sequence"/>
</dbReference>
<feature type="domain" description="PepSY" evidence="2">
    <location>
        <begin position="122"/>
        <end position="180"/>
    </location>
</feature>
<comment type="caution">
    <text evidence="3">The sequence shown here is derived from an EMBL/GenBank/DDBJ whole genome shotgun (WGS) entry which is preliminary data.</text>
</comment>
<evidence type="ECO:0000259" key="2">
    <source>
        <dbReference type="Pfam" id="PF03413"/>
    </source>
</evidence>
<accession>A0A1B9B9X1</accession>
<feature type="chain" id="PRO_5039397801" description="PepSY domain-containing protein" evidence="1">
    <location>
        <begin position="22"/>
        <end position="183"/>
    </location>
</feature>
<proteinExistence type="predicted"/>
<dbReference type="AlphaFoldDB" id="A0A1B9B9X1"/>
<reference evidence="4" key="1">
    <citation type="submission" date="2016-05" db="EMBL/GenBank/DDBJ databases">
        <authorList>
            <person name="Liu B."/>
            <person name="Wang J."/>
            <person name="Zhu Y."/>
            <person name="Liu G."/>
            <person name="Chen Q."/>
            <person name="Chen Z."/>
            <person name="Lan J."/>
            <person name="Che J."/>
            <person name="Ge C."/>
            <person name="Shi H."/>
            <person name="Pan Z."/>
            <person name="Liu X."/>
        </authorList>
    </citation>
    <scope>NUCLEOTIDE SEQUENCE [LARGE SCALE GENOMIC DNA]</scope>
    <source>
        <strain evidence="4">FJAT-27215</strain>
    </source>
</reference>
<keyword evidence="4" id="KW-1185">Reference proteome</keyword>
<evidence type="ECO:0000313" key="3">
    <source>
        <dbReference type="EMBL" id="OCA92873.1"/>
    </source>
</evidence>
<dbReference type="RefSeq" id="WP_065409328.1">
    <property type="nucleotide sequence ID" value="NZ_MAYT01000001.1"/>
</dbReference>
<gene>
    <name evidence="3" type="ORF">A8F95_04090</name>
</gene>
<evidence type="ECO:0000313" key="4">
    <source>
        <dbReference type="Proteomes" id="UP000092578"/>
    </source>
</evidence>
<dbReference type="Gene3D" id="3.10.450.40">
    <property type="match status" value="2"/>
</dbReference>
<organism evidence="3 4">
    <name type="scientific">Pseudobacillus wudalianchiensis</name>
    <dbReference type="NCBI Taxonomy" id="1743143"/>
    <lineage>
        <taxon>Bacteria</taxon>
        <taxon>Bacillati</taxon>
        <taxon>Bacillota</taxon>
        <taxon>Bacilli</taxon>
        <taxon>Bacillales</taxon>
        <taxon>Bacillaceae</taxon>
        <taxon>Pseudobacillus</taxon>
    </lineage>
</organism>
<dbReference type="InterPro" id="IPR025711">
    <property type="entry name" value="PepSY"/>
</dbReference>